<evidence type="ECO:0000256" key="1">
    <source>
        <dbReference type="SAM" id="Coils"/>
    </source>
</evidence>
<evidence type="ECO:0000259" key="3">
    <source>
        <dbReference type="Pfam" id="PF13598"/>
    </source>
</evidence>
<dbReference type="InterPro" id="IPR025554">
    <property type="entry name" value="DUF4140"/>
</dbReference>
<feature type="domain" description="DUF4140" evidence="4">
    <location>
        <begin position="32"/>
        <end position="131"/>
    </location>
</feature>
<dbReference type="EMBL" id="CP019384">
    <property type="protein sequence ID" value="QAT16386.1"/>
    <property type="molecule type" value="Genomic_DNA"/>
</dbReference>
<dbReference type="NCBIfam" id="TIGR02231">
    <property type="entry name" value="mucoidy inhibitor MuiA family protein"/>
    <property type="match status" value="1"/>
</dbReference>
<feature type="chain" id="PRO_5019250598" evidence="2">
    <location>
        <begin position="23"/>
        <end position="558"/>
    </location>
</feature>
<reference evidence="5 6" key="1">
    <citation type="submission" date="2017-01" db="EMBL/GenBank/DDBJ databases">
        <title>First insights into the biology of 'candidatus Vampirococcus archaeovorus'.</title>
        <authorList>
            <person name="Kizina J."/>
            <person name="Jordan S."/>
            <person name="Stueber K."/>
            <person name="Reinhardt R."/>
            <person name="Harder J."/>
        </authorList>
    </citation>
    <scope>NUCLEOTIDE SEQUENCE [LARGE SCALE GENOMIC DNA]</scope>
    <source>
        <strain evidence="5 6">LiM</strain>
    </source>
</reference>
<sequence>MKVFKVFFIVALSLVAACPVFAKDVDSRISQVTVYPDSALITRVGTVELAVGAQEISFADIVPDIDEDSLKVSGKGTASVKIMGARVKKEFLQEAAGTHVKELEQQIQAAADELRKIGDAKSVAISKKQLLDAVLSFSSDQLPEDMATKMPQAKELGDLLSFLDASYKDYYAVLQGLDVKERDVRKQLDVLQRELAQISRSQKMKRSIAVDVEATRAGSLTLEVTYLVRGASWYPVYEARTHFDKSRVELVGFGVVRQKTGEDWEDVEVTLSTAKPTVSGHMPELSSWILRPYQPPQSASRRKGIFSSKAMLVAEDQAMDKEELMEVAGALAPAEEEAKMEYAAVEEKGVSIVYKISKKASIKADGSEERLPVLAQDLDAKFQYSAYPKASAFAYLTARVTNQKDLQLLPGRMNVFLEGDFVGVSQLAAIAPGEEFDLYLGIDENVKVKKEEIERKVDDVLLGGIPAPNRKIMIVFKTTIENYKNKDITFELFDSVPVSEDERIKVRVERVTPEPKEKDYKDKKGVWRWELKLDPRAKKEVSYTTIIDYPRSLRVEGL</sequence>
<feature type="signal peptide" evidence="2">
    <location>
        <begin position="1"/>
        <end position="22"/>
    </location>
</feature>
<evidence type="ECO:0000259" key="4">
    <source>
        <dbReference type="Pfam" id="PF13600"/>
    </source>
</evidence>
<feature type="coiled-coil region" evidence="1">
    <location>
        <begin position="174"/>
        <end position="201"/>
    </location>
</feature>
<dbReference type="AlphaFoldDB" id="A0A410P2L3"/>
<keyword evidence="1" id="KW-0175">Coiled coil</keyword>
<gene>
    <name evidence="5" type="ORF">BU251_00900</name>
</gene>
<evidence type="ECO:0000313" key="5">
    <source>
        <dbReference type="EMBL" id="QAT16386.1"/>
    </source>
</evidence>
<dbReference type="KEGG" id="vai:BU251_00900"/>
<organism evidence="5 6">
    <name type="scientific">Velamenicoccus archaeovorus</name>
    <dbReference type="NCBI Taxonomy" id="1930593"/>
    <lineage>
        <taxon>Bacteria</taxon>
        <taxon>Pseudomonadati</taxon>
        <taxon>Candidatus Omnitrophota</taxon>
        <taxon>Candidatus Velamenicoccus</taxon>
    </lineage>
</organism>
<dbReference type="PANTHER" id="PTHR31005:SF8">
    <property type="entry name" value="DUF4139 DOMAIN-CONTAINING PROTEIN"/>
    <property type="match status" value="1"/>
</dbReference>
<dbReference type="InterPro" id="IPR037291">
    <property type="entry name" value="DUF4139"/>
</dbReference>
<protein>
    <submittedName>
        <fullName evidence="5">Expressed DUF4139 protein, secreted</fullName>
    </submittedName>
</protein>
<dbReference type="PANTHER" id="PTHR31005">
    <property type="entry name" value="DUF4139 DOMAIN-CONTAINING PROTEIN"/>
    <property type="match status" value="1"/>
</dbReference>
<name>A0A410P2L3_VELA1</name>
<dbReference type="PROSITE" id="PS51257">
    <property type="entry name" value="PROKAR_LIPOPROTEIN"/>
    <property type="match status" value="1"/>
</dbReference>
<evidence type="ECO:0000256" key="2">
    <source>
        <dbReference type="SAM" id="SignalP"/>
    </source>
</evidence>
<evidence type="ECO:0000313" key="6">
    <source>
        <dbReference type="Proteomes" id="UP000287243"/>
    </source>
</evidence>
<feature type="domain" description="DUF4139" evidence="3">
    <location>
        <begin position="222"/>
        <end position="551"/>
    </location>
</feature>
<keyword evidence="6" id="KW-1185">Reference proteome</keyword>
<proteinExistence type="predicted"/>
<dbReference type="Proteomes" id="UP000287243">
    <property type="component" value="Chromosome"/>
</dbReference>
<feature type="coiled-coil region" evidence="1">
    <location>
        <begin position="93"/>
        <end position="120"/>
    </location>
</feature>
<dbReference type="InterPro" id="IPR011935">
    <property type="entry name" value="CHP02231"/>
</dbReference>
<dbReference type="Pfam" id="PF13598">
    <property type="entry name" value="DUF4139"/>
    <property type="match status" value="1"/>
</dbReference>
<accession>A0A410P2L3</accession>
<keyword evidence="2" id="KW-0732">Signal</keyword>
<dbReference type="Pfam" id="PF13600">
    <property type="entry name" value="DUF4140"/>
    <property type="match status" value="1"/>
</dbReference>